<evidence type="ECO:0000313" key="3">
    <source>
        <dbReference type="Proteomes" id="UP000287224"/>
    </source>
</evidence>
<comment type="caution">
    <text evidence="2">The sequence shown here is derived from an EMBL/GenBank/DDBJ whole genome shotgun (WGS) entry which is preliminary data.</text>
</comment>
<sequence>MLRYLLLEALRHFARHGYEIIKWFEERTYGKYSPSPGNVYPTLQLLQDEGLIQVQKQVGRSIYSLTERGRKELASQEDWLAAFWERYARPVPSYTTLPEVSFLQEELSDLTRVVEQGWPCAVRHGDSEAILRMRYALEGCQNEIRSIISQCSASRPVCDEARPPEARE</sequence>
<dbReference type="Proteomes" id="UP000287224">
    <property type="component" value="Unassembled WGS sequence"/>
</dbReference>
<accession>A0A401ZMK7</accession>
<dbReference type="EMBL" id="BIFQ01000002">
    <property type="protein sequence ID" value="GCE08072.1"/>
    <property type="molecule type" value="Genomic_DNA"/>
</dbReference>
<dbReference type="Pfam" id="PF03551">
    <property type="entry name" value="PadR"/>
    <property type="match status" value="1"/>
</dbReference>
<feature type="domain" description="Transcription regulator PadR N-terminal" evidence="1">
    <location>
        <begin position="6"/>
        <end position="74"/>
    </location>
</feature>
<keyword evidence="3" id="KW-1185">Reference proteome</keyword>
<dbReference type="PANTHER" id="PTHR43252">
    <property type="entry name" value="TRANSCRIPTIONAL REGULATOR YQJI"/>
    <property type="match status" value="1"/>
</dbReference>
<evidence type="ECO:0000259" key="1">
    <source>
        <dbReference type="Pfam" id="PF03551"/>
    </source>
</evidence>
<gene>
    <name evidence="2" type="ORF">KDAU_54010</name>
</gene>
<name>A0A401ZMK7_9CHLR</name>
<reference evidence="3" key="1">
    <citation type="submission" date="2018-12" db="EMBL/GenBank/DDBJ databases">
        <title>Tengunoibacter tsumagoiensis gen. nov., sp. nov., Dictyobacter kobayashii sp. nov., D. alpinus sp. nov., and D. joshuensis sp. nov. and description of Dictyobacteraceae fam. nov. within the order Ktedonobacterales isolated from Tengu-no-mugimeshi.</title>
        <authorList>
            <person name="Wang C.M."/>
            <person name="Zheng Y."/>
            <person name="Sakai Y."/>
            <person name="Toyoda A."/>
            <person name="Minakuchi Y."/>
            <person name="Abe K."/>
            <person name="Yokota A."/>
            <person name="Yabe S."/>
        </authorList>
    </citation>
    <scope>NUCLEOTIDE SEQUENCE [LARGE SCALE GENOMIC DNA]</scope>
    <source>
        <strain evidence="3">S-27</strain>
    </source>
</reference>
<protein>
    <recommendedName>
        <fullName evidence="1">Transcription regulator PadR N-terminal domain-containing protein</fullName>
    </recommendedName>
</protein>
<dbReference type="SUPFAM" id="SSF46785">
    <property type="entry name" value="Winged helix' DNA-binding domain"/>
    <property type="match status" value="1"/>
</dbReference>
<dbReference type="Gene3D" id="1.10.10.10">
    <property type="entry name" value="Winged helix-like DNA-binding domain superfamily/Winged helix DNA-binding domain"/>
    <property type="match status" value="1"/>
</dbReference>
<dbReference type="InterPro" id="IPR005149">
    <property type="entry name" value="Tscrpt_reg_PadR_N"/>
</dbReference>
<dbReference type="OrthoDB" id="9814826at2"/>
<dbReference type="PANTHER" id="PTHR43252:SF2">
    <property type="entry name" value="TRANSCRIPTION REGULATOR, PADR-LIKE FAMILY"/>
    <property type="match status" value="1"/>
</dbReference>
<organism evidence="2 3">
    <name type="scientific">Dictyobacter aurantiacus</name>
    <dbReference type="NCBI Taxonomy" id="1936993"/>
    <lineage>
        <taxon>Bacteria</taxon>
        <taxon>Bacillati</taxon>
        <taxon>Chloroflexota</taxon>
        <taxon>Ktedonobacteria</taxon>
        <taxon>Ktedonobacterales</taxon>
        <taxon>Dictyobacteraceae</taxon>
        <taxon>Dictyobacter</taxon>
    </lineage>
</organism>
<proteinExistence type="predicted"/>
<evidence type="ECO:0000313" key="2">
    <source>
        <dbReference type="EMBL" id="GCE08072.1"/>
    </source>
</evidence>
<dbReference type="AlphaFoldDB" id="A0A401ZMK7"/>
<dbReference type="InterPro" id="IPR036390">
    <property type="entry name" value="WH_DNA-bd_sf"/>
</dbReference>
<dbReference type="InterPro" id="IPR036388">
    <property type="entry name" value="WH-like_DNA-bd_sf"/>
</dbReference>